<accession>A0A914QTF1</accession>
<evidence type="ECO:0000313" key="2">
    <source>
        <dbReference type="WBParaSite" id="PDA_v2.g706.t1"/>
    </source>
</evidence>
<name>A0A914QTF1_9BILA</name>
<proteinExistence type="predicted"/>
<protein>
    <submittedName>
        <fullName evidence="2">F-box domain-containing protein</fullName>
    </submittedName>
</protein>
<reference evidence="2" key="1">
    <citation type="submission" date="2022-11" db="UniProtKB">
        <authorList>
            <consortium name="WormBaseParasite"/>
        </authorList>
    </citation>
    <scope>IDENTIFICATION</scope>
</reference>
<keyword evidence="1" id="KW-1185">Reference proteome</keyword>
<organism evidence="1 2">
    <name type="scientific">Panagrolaimus davidi</name>
    <dbReference type="NCBI Taxonomy" id="227884"/>
    <lineage>
        <taxon>Eukaryota</taxon>
        <taxon>Metazoa</taxon>
        <taxon>Ecdysozoa</taxon>
        <taxon>Nematoda</taxon>
        <taxon>Chromadorea</taxon>
        <taxon>Rhabditida</taxon>
        <taxon>Tylenchina</taxon>
        <taxon>Panagrolaimomorpha</taxon>
        <taxon>Panagrolaimoidea</taxon>
        <taxon>Panagrolaimidae</taxon>
        <taxon>Panagrolaimus</taxon>
    </lineage>
</organism>
<dbReference type="WBParaSite" id="PDA_v2.g706.t1">
    <property type="protein sequence ID" value="PDA_v2.g706.t1"/>
    <property type="gene ID" value="PDA_v2.g706"/>
</dbReference>
<dbReference type="AlphaFoldDB" id="A0A914QTF1"/>
<dbReference type="Proteomes" id="UP000887578">
    <property type="component" value="Unplaced"/>
</dbReference>
<sequence length="511" mass="59174">MLTFNTDGMVTQRFPFKSSIMDYVFKHLKPEHLIKLYKCSKYFYAKFRRNIIRHLELVPFVREETLDPTRTVISASNRVLSTFKDCWITDSFIARDNSWIRLPEFNHCNIKKLELRHCILWKEYVILTKSGTVEELISLGLVLMAPNGFASASVDHLLGQVPNAKSVEICLAGFSETSCASLLSVKRDTKFSRFVINIFRIRFLNIDMFTEFIVKNTENDCHVHVAFANIFTLQFYSAMDVSNITLHSSSTFDPPIYTFKQPYRQQFSLPFDVIKYMIKNCKSGKLWKKVIMTCKHFYPKNPVFPVEVLKVNANFKCEADEELFNVFKFFPKLWLYDTLSAQIGSNLSTLITKIYKFNLLHLEVYCQNLTMADYQKLTSSGPVETLFLWQCNIKNEDDSNVTADRLLEGLSSNLESFAIDQSDNLFMLQTETVKKIVQHLNGYTKMSVFQLCGINESFDFASFSDFLLKNETVTVYLAYGSHLSDTYKENTVNVVKEIMKNPSLKVPKLFN</sequence>
<evidence type="ECO:0000313" key="1">
    <source>
        <dbReference type="Proteomes" id="UP000887578"/>
    </source>
</evidence>